<reference evidence="2" key="1">
    <citation type="submission" date="2020-10" db="EMBL/GenBank/DDBJ databases">
        <authorList>
            <person name="Gilroy R."/>
        </authorList>
    </citation>
    <scope>NUCLEOTIDE SEQUENCE</scope>
    <source>
        <strain evidence="2">CHK176-6737</strain>
    </source>
</reference>
<proteinExistence type="predicted"/>
<comment type="caution">
    <text evidence="2">The sequence shown here is derived from an EMBL/GenBank/DDBJ whole genome shotgun (WGS) entry which is preliminary data.</text>
</comment>
<name>A0A9D1MW79_9FIRM</name>
<dbReference type="InterPro" id="IPR056906">
    <property type="entry name" value="ORF2/G2P_dom"/>
</dbReference>
<dbReference type="Proteomes" id="UP000824125">
    <property type="component" value="Unassembled WGS sequence"/>
</dbReference>
<evidence type="ECO:0000313" key="2">
    <source>
        <dbReference type="EMBL" id="HIU69824.1"/>
    </source>
</evidence>
<dbReference type="Pfam" id="PF23343">
    <property type="entry name" value="REP_ORF2-G2P"/>
    <property type="match status" value="1"/>
</dbReference>
<dbReference type="AlphaFoldDB" id="A0A9D1MW79"/>
<evidence type="ECO:0000259" key="1">
    <source>
        <dbReference type="Pfam" id="PF23343"/>
    </source>
</evidence>
<organism evidence="2 3">
    <name type="scientific">Candidatus Scybalenecus merdavium</name>
    <dbReference type="NCBI Taxonomy" id="2840939"/>
    <lineage>
        <taxon>Bacteria</taxon>
        <taxon>Bacillati</taxon>
        <taxon>Bacillota</taxon>
        <taxon>Clostridia</taxon>
        <taxon>Eubacteriales</taxon>
        <taxon>Oscillospiraceae</taxon>
        <taxon>Oscillospiraceae incertae sedis</taxon>
        <taxon>Candidatus Scybalenecus</taxon>
    </lineage>
</organism>
<protein>
    <recommendedName>
        <fullName evidence="1">Replication-associated protein ORF2/G2P domain-containing protein</fullName>
    </recommendedName>
</protein>
<sequence>MPWIKKEYRINDFIYVERTFSTRYGKGWVCRSPNEKETSEKAARVNDRRKIKYMGLLANANFNEGDYFITYTFKRELRPACLDDCREIWRKYLRKLRDAYKKAGQPFKYMWCIESENCAMHIHMLMNSDVPLRDLPPWSYGNPKIELLDDRKWHSVGEYISKENHRKKRDGEQAHTKKTMGTSRNLIRPQPKITVLVSGRWPEKPRAPKGYYLDESSLENVIYENKFNGVMFPCQTCRFIKKE</sequence>
<dbReference type="EMBL" id="DVNM01000043">
    <property type="protein sequence ID" value="HIU69824.1"/>
    <property type="molecule type" value="Genomic_DNA"/>
</dbReference>
<gene>
    <name evidence="2" type="ORF">IAD23_07710</name>
</gene>
<reference evidence="2" key="2">
    <citation type="journal article" date="2021" name="PeerJ">
        <title>Extensive microbial diversity within the chicken gut microbiome revealed by metagenomics and culture.</title>
        <authorList>
            <person name="Gilroy R."/>
            <person name="Ravi A."/>
            <person name="Getino M."/>
            <person name="Pursley I."/>
            <person name="Horton D.L."/>
            <person name="Alikhan N.F."/>
            <person name="Baker D."/>
            <person name="Gharbi K."/>
            <person name="Hall N."/>
            <person name="Watson M."/>
            <person name="Adriaenssens E.M."/>
            <person name="Foster-Nyarko E."/>
            <person name="Jarju S."/>
            <person name="Secka A."/>
            <person name="Antonio M."/>
            <person name="Oren A."/>
            <person name="Chaudhuri R.R."/>
            <person name="La Ragione R."/>
            <person name="Hildebrand F."/>
            <person name="Pallen M.J."/>
        </authorList>
    </citation>
    <scope>NUCLEOTIDE SEQUENCE</scope>
    <source>
        <strain evidence="2">CHK176-6737</strain>
    </source>
</reference>
<evidence type="ECO:0000313" key="3">
    <source>
        <dbReference type="Proteomes" id="UP000824125"/>
    </source>
</evidence>
<accession>A0A9D1MW79</accession>
<feature type="domain" description="Replication-associated protein ORF2/G2P" evidence="1">
    <location>
        <begin position="66"/>
        <end position="163"/>
    </location>
</feature>